<accession>A0ABS5SCL0</accession>
<proteinExistence type="predicted"/>
<organism evidence="1 2">
    <name type="scientific">Geomobilimonas luticola</name>
    <dbReference type="NCBI Taxonomy" id="1114878"/>
    <lineage>
        <taxon>Bacteria</taxon>
        <taxon>Pseudomonadati</taxon>
        <taxon>Thermodesulfobacteriota</taxon>
        <taxon>Desulfuromonadia</taxon>
        <taxon>Geobacterales</taxon>
        <taxon>Geobacteraceae</taxon>
        <taxon>Geomobilimonas</taxon>
    </lineage>
</organism>
<keyword evidence="2" id="KW-1185">Reference proteome</keyword>
<reference evidence="1 2" key="1">
    <citation type="submission" date="2021-05" db="EMBL/GenBank/DDBJ databases">
        <title>The draft genome of Geobacter luticola JCM 17780.</title>
        <authorList>
            <person name="Xu Z."/>
            <person name="Masuda Y."/>
            <person name="Itoh H."/>
            <person name="Senoo K."/>
        </authorList>
    </citation>
    <scope>NUCLEOTIDE SEQUENCE [LARGE SCALE GENOMIC DNA]</scope>
    <source>
        <strain evidence="1 2">JCM 17780</strain>
    </source>
</reference>
<dbReference type="EMBL" id="JAHCVK010000002">
    <property type="protein sequence ID" value="MBT0652910.1"/>
    <property type="molecule type" value="Genomic_DNA"/>
</dbReference>
<dbReference type="RefSeq" id="WP_214174901.1">
    <property type="nucleotide sequence ID" value="NZ_JAHCVK010000002.1"/>
</dbReference>
<comment type="caution">
    <text evidence="1">The sequence shown here is derived from an EMBL/GenBank/DDBJ whole genome shotgun (WGS) entry which is preliminary data.</text>
</comment>
<sequence length="47" mass="5094">MVKAKPKADKAPRGALNQQVARAGEFYVAAELNKRGAYLSFTNEGLL</sequence>
<protein>
    <submittedName>
        <fullName evidence="1">Uncharacterized protein</fullName>
    </submittedName>
</protein>
<evidence type="ECO:0000313" key="1">
    <source>
        <dbReference type="EMBL" id="MBT0652910.1"/>
    </source>
</evidence>
<gene>
    <name evidence="1" type="ORF">KI810_07570</name>
</gene>
<evidence type="ECO:0000313" key="2">
    <source>
        <dbReference type="Proteomes" id="UP000756860"/>
    </source>
</evidence>
<name>A0ABS5SCL0_9BACT</name>
<dbReference type="Proteomes" id="UP000756860">
    <property type="component" value="Unassembled WGS sequence"/>
</dbReference>